<dbReference type="InterPro" id="IPR029044">
    <property type="entry name" value="Nucleotide-diphossugar_trans"/>
</dbReference>
<name>A0A521BSB3_SACCC</name>
<evidence type="ECO:0000313" key="6">
    <source>
        <dbReference type="Proteomes" id="UP000319040"/>
    </source>
</evidence>
<dbReference type="RefSeq" id="WP_142532359.1">
    <property type="nucleotide sequence ID" value="NZ_FXTB01000002.1"/>
</dbReference>
<evidence type="ECO:0000313" key="5">
    <source>
        <dbReference type="EMBL" id="SMO50009.1"/>
    </source>
</evidence>
<dbReference type="CDD" id="cd00761">
    <property type="entry name" value="Glyco_tranf_GTA_type"/>
    <property type="match status" value="1"/>
</dbReference>
<evidence type="ECO:0000259" key="4">
    <source>
        <dbReference type="Pfam" id="PF00535"/>
    </source>
</evidence>
<evidence type="ECO:0000256" key="3">
    <source>
        <dbReference type="SAM" id="Phobius"/>
    </source>
</evidence>
<gene>
    <name evidence="5" type="ORF">SAMN06265379_10236</name>
</gene>
<dbReference type="PANTHER" id="PTHR22916">
    <property type="entry name" value="GLYCOSYLTRANSFERASE"/>
    <property type="match status" value="1"/>
</dbReference>
<dbReference type="Proteomes" id="UP000319040">
    <property type="component" value="Unassembled WGS sequence"/>
</dbReference>
<keyword evidence="6" id="KW-1185">Reference proteome</keyword>
<dbReference type="Pfam" id="PF00535">
    <property type="entry name" value="Glycos_transf_2"/>
    <property type="match status" value="1"/>
</dbReference>
<dbReference type="InterPro" id="IPR001173">
    <property type="entry name" value="Glyco_trans_2-like"/>
</dbReference>
<accession>A0A521BSB3</accession>
<keyword evidence="2 5" id="KW-0808">Transferase</keyword>
<dbReference type="OrthoDB" id="396512at2"/>
<keyword evidence="3" id="KW-0812">Transmembrane</keyword>
<organism evidence="5 6">
    <name type="scientific">Saccharicrinis carchari</name>
    <dbReference type="NCBI Taxonomy" id="1168039"/>
    <lineage>
        <taxon>Bacteria</taxon>
        <taxon>Pseudomonadati</taxon>
        <taxon>Bacteroidota</taxon>
        <taxon>Bacteroidia</taxon>
        <taxon>Marinilabiliales</taxon>
        <taxon>Marinilabiliaceae</taxon>
        <taxon>Saccharicrinis</taxon>
    </lineage>
</organism>
<dbReference type="SUPFAM" id="SSF53448">
    <property type="entry name" value="Nucleotide-diphospho-sugar transferases"/>
    <property type="match status" value="1"/>
</dbReference>
<dbReference type="PANTHER" id="PTHR22916:SF51">
    <property type="entry name" value="GLYCOSYLTRANSFERASE EPSH-RELATED"/>
    <property type="match status" value="1"/>
</dbReference>
<reference evidence="5 6" key="1">
    <citation type="submission" date="2017-05" db="EMBL/GenBank/DDBJ databases">
        <authorList>
            <person name="Varghese N."/>
            <person name="Submissions S."/>
        </authorList>
    </citation>
    <scope>NUCLEOTIDE SEQUENCE [LARGE SCALE GENOMIC DNA]</scope>
    <source>
        <strain evidence="5 6">DSM 27040</strain>
    </source>
</reference>
<sequence length="343" mass="39511">MIRLSVILPMYNVAPQLERCIRSLQEQDVPHQDYEIICVNDGSPDNCKQIVLDLQKEFANIVLIDQQNQGVSMARNNGMDKARGKYLLFVDPDDYVDENSFARILNHAEENKVEVSFMGYTILNQDGTVRHKVFNEHLSNKVYNGTEAYHLARPDGTPDPDRIWAILFLREFIDGHKLRFKPDIPYLEDGEFLVRIMYFAQKCVFHGSSFLQRTSRPGSATHSNLFNSNRALKGFIIAACNLNSFKVDQKSKGKEVEFLNQSIVKFVTLAFTSTVAIFRFAKPFKAWRLLRVNGFGKLDLKGCNKFYYRLGYLYNISPFLLYVYLCLLTLQPQGKKILAKVMM</sequence>
<dbReference type="AlphaFoldDB" id="A0A521BSB3"/>
<dbReference type="EMBL" id="FXTB01000002">
    <property type="protein sequence ID" value="SMO50009.1"/>
    <property type="molecule type" value="Genomic_DNA"/>
</dbReference>
<dbReference type="Gene3D" id="3.90.550.10">
    <property type="entry name" value="Spore Coat Polysaccharide Biosynthesis Protein SpsA, Chain A"/>
    <property type="match status" value="1"/>
</dbReference>
<evidence type="ECO:0000256" key="2">
    <source>
        <dbReference type="ARBA" id="ARBA00022679"/>
    </source>
</evidence>
<feature type="domain" description="Glycosyltransferase 2-like" evidence="4">
    <location>
        <begin position="5"/>
        <end position="141"/>
    </location>
</feature>
<keyword evidence="3" id="KW-0472">Membrane</keyword>
<keyword evidence="3" id="KW-1133">Transmembrane helix</keyword>
<proteinExistence type="predicted"/>
<protein>
    <submittedName>
        <fullName evidence="5">Glycosyl transferase family 2</fullName>
    </submittedName>
</protein>
<evidence type="ECO:0000256" key="1">
    <source>
        <dbReference type="ARBA" id="ARBA00022676"/>
    </source>
</evidence>
<keyword evidence="1" id="KW-0328">Glycosyltransferase</keyword>
<feature type="transmembrane region" description="Helical" evidence="3">
    <location>
        <begin position="312"/>
        <end position="330"/>
    </location>
</feature>
<dbReference type="GO" id="GO:0016758">
    <property type="term" value="F:hexosyltransferase activity"/>
    <property type="evidence" value="ECO:0007669"/>
    <property type="project" value="UniProtKB-ARBA"/>
</dbReference>